<dbReference type="KEGG" id="hara:AArcS_0380"/>
<dbReference type="EMBL" id="CP064786">
    <property type="protein sequence ID" value="QSG01609.1"/>
    <property type="molecule type" value="Genomic_DNA"/>
</dbReference>
<keyword evidence="1" id="KW-0175">Coiled coil</keyword>
<feature type="transmembrane region" description="Helical" evidence="2">
    <location>
        <begin position="558"/>
        <end position="583"/>
    </location>
</feature>
<reference evidence="3" key="1">
    <citation type="submission" date="2020-11" db="EMBL/GenBank/DDBJ databases">
        <title>Carbohydrate-dependent, anaerobic sulfur respiration: A novel catabolism in halophilic archaea.</title>
        <authorList>
            <person name="Sorokin D.Y."/>
            <person name="Messina E."/>
            <person name="Smedile F."/>
            <person name="La Cono V."/>
            <person name="Hallsworth J.E."/>
            <person name="Yakimov M.M."/>
        </authorList>
    </citation>
    <scope>NUCLEOTIDE SEQUENCE</scope>
    <source>
        <strain evidence="3">AArc-S</strain>
    </source>
</reference>
<sequence length="607" mass="65245">MKEINRRKFILCSTSTTIASFGAAGAVTADDETERFDYSEVDDLGNPIEKGVTSTVEGVSTSSTNPDDPPNATIEASEFEWIDVEPDEHGDDTTALRLSDDGGVNFNFQYETEGDLTADIIWRHHSGDQLAYLFNDLDSTQFGFRAFTNGIAGNGLFFRNPFGGDDIFVNDDFQDGKWYKIRIVLDADENTYIVFINGDEIAEVFYDGSGFVTSDDFRIMGRKSGSPTLINYRYFAWANNVVLPGDADRVDSEHLQLDLEEGEGDSINNEPKEQIQIEPLIDDKIALAGEIDDVGATLNEQPQVKRTLTNLERNVDDGEISADRASEAIKRKQIGESTTRSYVGGLSPRDTSNFDTGGEITGLAITAGAQGLIGAAAIGRVANFVGWGRLGSRLGSAKDRIKRGIDKAVDTLVGASSRVSRFVHTRANQTGTFLRELIIDGGITTGATLADELASRVEGAREQGGDLVLQFYEQLIPGRTVSDDLARLDQTLGPADGGPTFEGTTENARRANKKAVENIEETLEDTEQTINRIENGLTIASFLGVAATALVVSGWGSAIGLALSLVELVISVAAALGGVAVGLDGIRRAHRTHNDSIGAVINGQPGV</sequence>
<dbReference type="Gene3D" id="2.60.120.200">
    <property type="match status" value="1"/>
</dbReference>
<keyword evidence="4" id="KW-1185">Reference proteome</keyword>
<evidence type="ECO:0000256" key="2">
    <source>
        <dbReference type="SAM" id="Phobius"/>
    </source>
</evidence>
<gene>
    <name evidence="3" type="ORF">AArcS_0380</name>
</gene>
<evidence type="ECO:0000256" key="1">
    <source>
        <dbReference type="SAM" id="Coils"/>
    </source>
</evidence>
<evidence type="ECO:0000313" key="4">
    <source>
        <dbReference type="Proteomes" id="UP000663586"/>
    </source>
</evidence>
<keyword evidence="2" id="KW-1133">Transmembrane helix</keyword>
<keyword evidence="2" id="KW-0472">Membrane</keyword>
<dbReference type="SUPFAM" id="SSF49899">
    <property type="entry name" value="Concanavalin A-like lectins/glucanases"/>
    <property type="match status" value="1"/>
</dbReference>
<dbReference type="GeneID" id="70683765"/>
<name>A0A897MRL1_9EURY</name>
<dbReference type="RefSeq" id="WP_238478727.1">
    <property type="nucleotide sequence ID" value="NZ_CP064786.1"/>
</dbReference>
<proteinExistence type="predicted"/>
<dbReference type="AlphaFoldDB" id="A0A897MRL1"/>
<keyword evidence="2" id="KW-0812">Transmembrane</keyword>
<protein>
    <submittedName>
        <fullName evidence="3">Uncharacterized protein</fullName>
    </submittedName>
</protein>
<accession>A0A897MRL1</accession>
<dbReference type="InterPro" id="IPR013320">
    <property type="entry name" value="ConA-like_dom_sf"/>
</dbReference>
<evidence type="ECO:0000313" key="3">
    <source>
        <dbReference type="EMBL" id="QSG01609.1"/>
    </source>
</evidence>
<organism evidence="3 4">
    <name type="scientific">Natranaeroarchaeum sulfidigenes</name>
    <dbReference type="NCBI Taxonomy" id="2784880"/>
    <lineage>
        <taxon>Archaea</taxon>
        <taxon>Methanobacteriati</taxon>
        <taxon>Methanobacteriota</taxon>
        <taxon>Stenosarchaea group</taxon>
        <taxon>Halobacteria</taxon>
        <taxon>Halobacteriales</taxon>
        <taxon>Natronoarchaeaceae</taxon>
        <taxon>Natranaeroarchaeum</taxon>
    </lineage>
</organism>
<feature type="coiled-coil region" evidence="1">
    <location>
        <begin position="505"/>
        <end position="536"/>
    </location>
</feature>
<dbReference type="Proteomes" id="UP000663586">
    <property type="component" value="Chromosome"/>
</dbReference>